<gene>
    <name evidence="4" type="ORF">QQZ08_009230</name>
</gene>
<sequence>MRVALVGATGETGTSVIDGLLKSSDGFVRTPTIHRPREFNADWSLQDLTALVRPSSLGKPAVEELKTRGVNVVSADLQGPQESLVRILKGIDVVISTIHYQALGDEIPLATAAKAAGVKRYVPCFFATVAPKGIMHLRDVKEDVLCHVQRLYLPYTVIDIGWWYQIALPRVPSGRFDYALLAPISYIFEGGETPIALTDVRDIGLYVAKIISDPKTINQKVFAFSECLTQNQVVKLVEKVSGEKVDSAKLSAKEIETSLSDIKRKDSDPVSQIQAMNEYWYSWGVRGDNSPEHAKYLGYLIAADLYPDLKGRSLETFVREVADQKARKVYSQ</sequence>
<dbReference type="InterPro" id="IPR051609">
    <property type="entry name" value="NmrA/Isoflavone_reductase-like"/>
</dbReference>
<dbReference type="SUPFAM" id="SSF51735">
    <property type="entry name" value="NAD(P)-binding Rossmann-fold domains"/>
    <property type="match status" value="1"/>
</dbReference>
<keyword evidence="5" id="KW-1185">Reference proteome</keyword>
<name>A0ABR1HQR1_9HYPO</name>
<evidence type="ECO:0000259" key="3">
    <source>
        <dbReference type="Pfam" id="PF05368"/>
    </source>
</evidence>
<comment type="caution">
    <text evidence="4">The sequence shown here is derived from an EMBL/GenBank/DDBJ whole genome shotgun (WGS) entry which is preliminary data.</text>
</comment>
<evidence type="ECO:0000313" key="5">
    <source>
        <dbReference type="Proteomes" id="UP001498421"/>
    </source>
</evidence>
<dbReference type="EMBL" id="JAZAVK010000102">
    <property type="protein sequence ID" value="KAK7423063.1"/>
    <property type="molecule type" value="Genomic_DNA"/>
</dbReference>
<evidence type="ECO:0000256" key="2">
    <source>
        <dbReference type="ARBA" id="ARBA00023002"/>
    </source>
</evidence>
<dbReference type="PANTHER" id="PTHR47706:SF6">
    <property type="entry name" value="NMRA-LIKE FAMILY PROTEIN (AFU_ORTHOLOGUE AFUA_6G00280)"/>
    <property type="match status" value="1"/>
</dbReference>
<keyword evidence="2" id="KW-0560">Oxidoreductase</keyword>
<dbReference type="Proteomes" id="UP001498421">
    <property type="component" value="Unassembled WGS sequence"/>
</dbReference>
<protein>
    <recommendedName>
        <fullName evidence="3">NmrA-like domain-containing protein</fullName>
    </recommendedName>
</protein>
<accession>A0ABR1HQR1</accession>
<reference evidence="4 5" key="1">
    <citation type="journal article" date="2025" name="Microbiol. Resour. Announc.">
        <title>Draft genome sequences for Neonectria magnoliae and Neonectria punicea, canker pathogens of Liriodendron tulipifera and Acer saccharum in West Virginia.</title>
        <authorList>
            <person name="Petronek H.M."/>
            <person name="Kasson M.T."/>
            <person name="Metheny A.M."/>
            <person name="Stauder C.M."/>
            <person name="Lovett B."/>
            <person name="Lynch S.C."/>
            <person name="Garnas J.R."/>
            <person name="Kasson L.R."/>
            <person name="Stajich J.E."/>
        </authorList>
    </citation>
    <scope>NUCLEOTIDE SEQUENCE [LARGE SCALE GENOMIC DNA]</scope>
    <source>
        <strain evidence="4 5">NRRL 64651</strain>
    </source>
</reference>
<dbReference type="Gene3D" id="3.90.25.10">
    <property type="entry name" value="UDP-galactose 4-epimerase, domain 1"/>
    <property type="match status" value="1"/>
</dbReference>
<evidence type="ECO:0000313" key="4">
    <source>
        <dbReference type="EMBL" id="KAK7423063.1"/>
    </source>
</evidence>
<evidence type="ECO:0000256" key="1">
    <source>
        <dbReference type="ARBA" id="ARBA00022857"/>
    </source>
</evidence>
<dbReference type="InterPro" id="IPR036291">
    <property type="entry name" value="NAD(P)-bd_dom_sf"/>
</dbReference>
<keyword evidence="1" id="KW-0521">NADP</keyword>
<dbReference type="Pfam" id="PF05368">
    <property type="entry name" value="NmrA"/>
    <property type="match status" value="1"/>
</dbReference>
<organism evidence="4 5">
    <name type="scientific">Neonectria magnoliae</name>
    <dbReference type="NCBI Taxonomy" id="2732573"/>
    <lineage>
        <taxon>Eukaryota</taxon>
        <taxon>Fungi</taxon>
        <taxon>Dikarya</taxon>
        <taxon>Ascomycota</taxon>
        <taxon>Pezizomycotina</taxon>
        <taxon>Sordariomycetes</taxon>
        <taxon>Hypocreomycetidae</taxon>
        <taxon>Hypocreales</taxon>
        <taxon>Nectriaceae</taxon>
        <taxon>Neonectria</taxon>
    </lineage>
</organism>
<proteinExistence type="predicted"/>
<feature type="domain" description="NmrA-like" evidence="3">
    <location>
        <begin position="2"/>
        <end position="257"/>
    </location>
</feature>
<dbReference type="InterPro" id="IPR008030">
    <property type="entry name" value="NmrA-like"/>
</dbReference>
<dbReference type="PANTHER" id="PTHR47706">
    <property type="entry name" value="NMRA-LIKE FAMILY PROTEIN"/>
    <property type="match status" value="1"/>
</dbReference>
<dbReference type="Gene3D" id="3.40.50.720">
    <property type="entry name" value="NAD(P)-binding Rossmann-like Domain"/>
    <property type="match status" value="1"/>
</dbReference>